<dbReference type="Gene3D" id="1.20.1420.30">
    <property type="entry name" value="NCX, central ion-binding region"/>
    <property type="match status" value="2"/>
</dbReference>
<dbReference type="Pfam" id="PF01699">
    <property type="entry name" value="Na_Ca_ex"/>
    <property type="match status" value="2"/>
</dbReference>
<dbReference type="AlphaFoldDB" id="A0A7W4W6Y2"/>
<feature type="transmembrane region" description="Helical" evidence="5">
    <location>
        <begin position="172"/>
        <end position="195"/>
    </location>
</feature>
<reference evidence="7 8" key="1">
    <citation type="submission" date="2020-08" db="EMBL/GenBank/DDBJ databases">
        <title>Genomic Encyclopedia of Type Strains, Phase III (KMG-III): the genomes of soil and plant-associated and newly described type strains.</title>
        <authorList>
            <person name="Whitman W."/>
        </authorList>
    </citation>
    <scope>NUCLEOTIDE SEQUENCE [LARGE SCALE GENOMIC DNA]</scope>
    <source>
        <strain evidence="7 8">CECT 8654</strain>
    </source>
</reference>
<keyword evidence="8" id="KW-1185">Reference proteome</keyword>
<keyword evidence="3 5" id="KW-1133">Transmembrane helix</keyword>
<proteinExistence type="predicted"/>
<dbReference type="PANTHER" id="PTHR10846">
    <property type="entry name" value="SODIUM/POTASSIUM/CALCIUM EXCHANGER"/>
    <property type="match status" value="1"/>
</dbReference>
<evidence type="ECO:0000256" key="3">
    <source>
        <dbReference type="ARBA" id="ARBA00022989"/>
    </source>
</evidence>
<feature type="transmembrane region" description="Helical" evidence="5">
    <location>
        <begin position="273"/>
        <end position="290"/>
    </location>
</feature>
<dbReference type="InterPro" id="IPR044880">
    <property type="entry name" value="NCX_ion-bd_dom_sf"/>
</dbReference>
<dbReference type="GO" id="GO:0005262">
    <property type="term" value="F:calcium channel activity"/>
    <property type="evidence" value="ECO:0007669"/>
    <property type="project" value="TreeGrafter"/>
</dbReference>
<comment type="caution">
    <text evidence="7">The sequence shown here is derived from an EMBL/GenBank/DDBJ whole genome shotgun (WGS) entry which is preliminary data.</text>
</comment>
<dbReference type="InterPro" id="IPR004837">
    <property type="entry name" value="NaCa_Exmemb"/>
</dbReference>
<feature type="domain" description="Sodium/calcium exchanger membrane region" evidence="6">
    <location>
        <begin position="172"/>
        <end position="315"/>
    </location>
</feature>
<dbReference type="GO" id="GO:0005886">
    <property type="term" value="C:plasma membrane"/>
    <property type="evidence" value="ECO:0007669"/>
    <property type="project" value="TreeGrafter"/>
</dbReference>
<comment type="subcellular location">
    <subcellularLocation>
        <location evidence="1">Membrane</location>
        <topology evidence="1">Multi-pass membrane protein</topology>
    </subcellularLocation>
</comment>
<feature type="transmembrane region" description="Helical" evidence="5">
    <location>
        <begin position="207"/>
        <end position="229"/>
    </location>
</feature>
<evidence type="ECO:0000313" key="7">
    <source>
        <dbReference type="EMBL" id="MBB3048623.1"/>
    </source>
</evidence>
<dbReference type="PANTHER" id="PTHR10846:SF8">
    <property type="entry name" value="INNER MEMBRANE PROTEIN YRBG"/>
    <property type="match status" value="1"/>
</dbReference>
<evidence type="ECO:0000259" key="6">
    <source>
        <dbReference type="Pfam" id="PF01699"/>
    </source>
</evidence>
<dbReference type="NCBIfam" id="TIGR00367">
    <property type="entry name" value="calcium/sodium antiporter"/>
    <property type="match status" value="1"/>
</dbReference>
<evidence type="ECO:0000256" key="1">
    <source>
        <dbReference type="ARBA" id="ARBA00004141"/>
    </source>
</evidence>
<name>A0A7W4W6Y2_9GAMM</name>
<organism evidence="7 8">
    <name type="scientific">Litorivivens lipolytica</name>
    <dbReference type="NCBI Taxonomy" id="1524264"/>
    <lineage>
        <taxon>Bacteria</taxon>
        <taxon>Pseudomonadati</taxon>
        <taxon>Pseudomonadota</taxon>
        <taxon>Gammaproteobacteria</taxon>
        <taxon>Litorivivens</taxon>
    </lineage>
</organism>
<protein>
    <submittedName>
        <fullName evidence="7">Cation:H+ antiporter</fullName>
    </submittedName>
</protein>
<dbReference type="Proteomes" id="UP000537130">
    <property type="component" value="Unassembled WGS sequence"/>
</dbReference>
<accession>A0A7W4W6Y2</accession>
<sequence length="319" mass="33539">MLLQIVGLIAGLLALVWSADKFVLGASATARILGVSTLVIGILVVGIGTSAPEMLVSAIAAFQGQAGLSVGNALGSNITNIGLILGITALVAPLEVRSKILFREIPLLILVMIGGWFLLRDGELNLVDGSILLVGFALVILRQLWEAKHGIDDPLAGEFEESLEKDLTLGKALFWLALGFAVLLISARVMVWAAVDIAQALGVSELVIGLTIVAIGTSLPELAASVAAVRKNEHDIALGNVLGSNLFNLLGVMALPGVISPGKVDAAVLSRDYPIMIGLSVMLFIVAYSFKGSRRIERWEGGLLTALYFSYLGLLVYTA</sequence>
<feature type="transmembrane region" description="Helical" evidence="5">
    <location>
        <begin position="302"/>
        <end position="318"/>
    </location>
</feature>
<evidence type="ECO:0000256" key="5">
    <source>
        <dbReference type="SAM" id="Phobius"/>
    </source>
</evidence>
<dbReference type="InterPro" id="IPR004481">
    <property type="entry name" value="K/Na/Ca-exchanger"/>
</dbReference>
<dbReference type="GO" id="GO:0006874">
    <property type="term" value="P:intracellular calcium ion homeostasis"/>
    <property type="evidence" value="ECO:0007669"/>
    <property type="project" value="TreeGrafter"/>
</dbReference>
<feature type="transmembrane region" description="Helical" evidence="5">
    <location>
        <begin position="124"/>
        <end position="141"/>
    </location>
</feature>
<feature type="transmembrane region" description="Helical" evidence="5">
    <location>
        <begin position="28"/>
        <end position="47"/>
    </location>
</feature>
<gene>
    <name evidence="7" type="ORF">FHR99_002897</name>
</gene>
<dbReference type="GO" id="GO:0008273">
    <property type="term" value="F:calcium, potassium:sodium antiporter activity"/>
    <property type="evidence" value="ECO:0007669"/>
    <property type="project" value="TreeGrafter"/>
</dbReference>
<feature type="transmembrane region" description="Helical" evidence="5">
    <location>
        <begin position="77"/>
        <end position="94"/>
    </location>
</feature>
<evidence type="ECO:0000256" key="2">
    <source>
        <dbReference type="ARBA" id="ARBA00022692"/>
    </source>
</evidence>
<keyword evidence="2 5" id="KW-0812">Transmembrane</keyword>
<feature type="transmembrane region" description="Helical" evidence="5">
    <location>
        <begin position="101"/>
        <end position="118"/>
    </location>
</feature>
<dbReference type="EMBL" id="JACHWY010000003">
    <property type="protein sequence ID" value="MBB3048623.1"/>
    <property type="molecule type" value="Genomic_DNA"/>
</dbReference>
<evidence type="ECO:0000256" key="4">
    <source>
        <dbReference type="ARBA" id="ARBA00023136"/>
    </source>
</evidence>
<feature type="transmembrane region" description="Helical" evidence="5">
    <location>
        <begin position="241"/>
        <end position="261"/>
    </location>
</feature>
<keyword evidence="4 5" id="KW-0472">Membrane</keyword>
<evidence type="ECO:0000313" key="8">
    <source>
        <dbReference type="Proteomes" id="UP000537130"/>
    </source>
</evidence>
<feature type="domain" description="Sodium/calcium exchanger membrane region" evidence="6">
    <location>
        <begin position="5"/>
        <end position="145"/>
    </location>
</feature>
<dbReference type="RefSeq" id="WP_183411398.1">
    <property type="nucleotide sequence ID" value="NZ_JACHWY010000003.1"/>
</dbReference>